<feature type="compositionally biased region" description="Basic residues" evidence="1">
    <location>
        <begin position="210"/>
        <end position="222"/>
    </location>
</feature>
<feature type="region of interest" description="Disordered" evidence="1">
    <location>
        <begin position="115"/>
        <end position="222"/>
    </location>
</feature>
<dbReference type="Proteomes" id="UP000006671">
    <property type="component" value="Unassembled WGS sequence"/>
</dbReference>
<evidence type="ECO:0000256" key="1">
    <source>
        <dbReference type="SAM" id="MobiDB-lite"/>
    </source>
</evidence>
<protein>
    <submittedName>
        <fullName evidence="2">Predicted protein</fullName>
    </submittedName>
</protein>
<feature type="compositionally biased region" description="Polar residues" evidence="1">
    <location>
        <begin position="176"/>
        <end position="188"/>
    </location>
</feature>
<accession>D2W5A2</accession>
<evidence type="ECO:0000313" key="3">
    <source>
        <dbReference type="Proteomes" id="UP000006671"/>
    </source>
</evidence>
<dbReference type="EMBL" id="GG739041">
    <property type="protein sequence ID" value="EFC35751.1"/>
    <property type="molecule type" value="Genomic_DNA"/>
</dbReference>
<proteinExistence type="predicted"/>
<dbReference type="AlphaFoldDB" id="D2W5A2"/>
<dbReference type="GeneID" id="8847930"/>
<reference evidence="2 3" key="1">
    <citation type="journal article" date="2010" name="Cell">
        <title>The genome of Naegleria gruberi illuminates early eukaryotic versatility.</title>
        <authorList>
            <person name="Fritz-Laylin L.K."/>
            <person name="Prochnik S.E."/>
            <person name="Ginger M.L."/>
            <person name="Dacks J.B."/>
            <person name="Carpenter M.L."/>
            <person name="Field M.C."/>
            <person name="Kuo A."/>
            <person name="Paredez A."/>
            <person name="Chapman J."/>
            <person name="Pham J."/>
            <person name="Shu S."/>
            <person name="Neupane R."/>
            <person name="Cipriano M."/>
            <person name="Mancuso J."/>
            <person name="Tu H."/>
            <person name="Salamov A."/>
            <person name="Lindquist E."/>
            <person name="Shapiro H."/>
            <person name="Lucas S."/>
            <person name="Grigoriev I.V."/>
            <person name="Cande W.Z."/>
            <person name="Fulton C."/>
            <person name="Rokhsar D.S."/>
            <person name="Dawson S.C."/>
        </authorList>
    </citation>
    <scope>NUCLEOTIDE SEQUENCE [LARGE SCALE GENOMIC DNA]</scope>
    <source>
        <strain evidence="2 3">NEG-M</strain>
    </source>
</reference>
<name>D2W5A2_NAEGR</name>
<dbReference type="InParanoid" id="D2W5A2"/>
<organism evidence="3">
    <name type="scientific">Naegleria gruberi</name>
    <name type="common">Amoeba</name>
    <dbReference type="NCBI Taxonomy" id="5762"/>
    <lineage>
        <taxon>Eukaryota</taxon>
        <taxon>Discoba</taxon>
        <taxon>Heterolobosea</taxon>
        <taxon>Tetramitia</taxon>
        <taxon>Eutetramitia</taxon>
        <taxon>Vahlkampfiidae</taxon>
        <taxon>Naegleria</taxon>
    </lineage>
</organism>
<feature type="compositionally biased region" description="Low complexity" evidence="1">
    <location>
        <begin position="156"/>
        <end position="175"/>
    </location>
</feature>
<keyword evidence="3" id="KW-1185">Reference proteome</keyword>
<evidence type="ECO:0000313" key="2">
    <source>
        <dbReference type="EMBL" id="EFC35751.1"/>
    </source>
</evidence>
<gene>
    <name evidence="2" type="ORF">NAEGRDRAFT_82349</name>
</gene>
<dbReference type="RefSeq" id="XP_002668495.1">
    <property type="nucleotide sequence ID" value="XM_002668449.1"/>
</dbReference>
<dbReference type="KEGG" id="ngr:NAEGRDRAFT_82349"/>
<dbReference type="VEuPathDB" id="AmoebaDB:NAEGRDRAFT_82349"/>
<sequence length="222" mass="25239">MFNNTPSSLSLDEPSENNMKVLLHLYALQQQQEQMLAHRQYQQEQQEQQGMLMQNTTNEHVEGLICVENTKASVQQQHAVAEPSTSKTKPMMRIVLSEKNGISKCEIIETSQESMHHDVHKPHVSQHASTSTNFSHEHKIIKPSKIKSRNNQNIMSRVRSVSSTSSSSSSSTSSSKIIEQNQTLNENENGIKLSVVTMDSYREEMTKNLNRPKRGRGRPRKN</sequence>